<dbReference type="Gene3D" id="1.10.510.10">
    <property type="entry name" value="Transferase(Phosphotransferase) domain 1"/>
    <property type="match status" value="2"/>
</dbReference>
<dbReference type="SMART" id="SM00220">
    <property type="entry name" value="S_TKc"/>
    <property type="match status" value="1"/>
</dbReference>
<evidence type="ECO:0000313" key="5">
    <source>
        <dbReference type="EMBL" id="VTT76983.1"/>
    </source>
</evidence>
<feature type="repeat" description="ANK" evidence="3">
    <location>
        <begin position="953"/>
        <end position="985"/>
    </location>
</feature>
<feature type="repeat" description="ANK" evidence="3">
    <location>
        <begin position="1048"/>
        <end position="1080"/>
    </location>
</feature>
<dbReference type="InterPro" id="IPR002110">
    <property type="entry name" value="Ankyrin_rpt"/>
</dbReference>
<feature type="domain" description="Protein kinase" evidence="4">
    <location>
        <begin position="518"/>
        <end position="790"/>
    </location>
</feature>
<dbReference type="SUPFAM" id="SSF56112">
    <property type="entry name" value="Protein kinase-like (PK-like)"/>
    <property type="match status" value="2"/>
</dbReference>
<dbReference type="PRINTS" id="PR01415">
    <property type="entry name" value="ANKYRIN"/>
</dbReference>
<dbReference type="Pfam" id="PF12796">
    <property type="entry name" value="Ank_2"/>
    <property type="match status" value="3"/>
</dbReference>
<dbReference type="Pfam" id="PF00069">
    <property type="entry name" value="Pkinase"/>
    <property type="match status" value="1"/>
</dbReference>
<dbReference type="PROSITE" id="PS50088">
    <property type="entry name" value="ANK_REPEAT"/>
    <property type="match status" value="6"/>
</dbReference>
<dbReference type="PANTHER" id="PTHR24171:SF9">
    <property type="entry name" value="ANKYRIN REPEAT DOMAIN-CONTAINING PROTEIN 39"/>
    <property type="match status" value="1"/>
</dbReference>
<dbReference type="Proteomes" id="UP000760494">
    <property type="component" value="Unassembled WGS sequence"/>
</dbReference>
<dbReference type="PANTHER" id="PTHR24171">
    <property type="entry name" value="ANKYRIN REPEAT DOMAIN-CONTAINING PROTEIN 39-RELATED"/>
    <property type="match status" value="1"/>
</dbReference>
<evidence type="ECO:0000256" key="2">
    <source>
        <dbReference type="ARBA" id="ARBA00023043"/>
    </source>
</evidence>
<dbReference type="InterPro" id="IPR000719">
    <property type="entry name" value="Prot_kinase_dom"/>
</dbReference>
<gene>
    <name evidence="5" type="ORF">C2S_2087</name>
</gene>
<dbReference type="GO" id="GO:0005524">
    <property type="term" value="F:ATP binding"/>
    <property type="evidence" value="ECO:0007669"/>
    <property type="project" value="InterPro"/>
</dbReference>
<dbReference type="PROSITE" id="PS00108">
    <property type="entry name" value="PROTEIN_KINASE_ST"/>
    <property type="match status" value="1"/>
</dbReference>
<dbReference type="AlphaFoldDB" id="A0A9Q9RZF1"/>
<dbReference type="EMBL" id="CABFJX010000385">
    <property type="protein sequence ID" value="VTT76983.1"/>
    <property type="molecule type" value="Genomic_DNA"/>
</dbReference>
<dbReference type="GO" id="GO:0004672">
    <property type="term" value="F:protein kinase activity"/>
    <property type="evidence" value="ECO:0007669"/>
    <property type="project" value="InterPro"/>
</dbReference>
<organism evidence="5 6">
    <name type="scientific">Fusarium fujikuroi</name>
    <name type="common">Bakanae and foot rot disease fungus</name>
    <name type="synonym">Gibberella fujikuroi</name>
    <dbReference type="NCBI Taxonomy" id="5127"/>
    <lineage>
        <taxon>Eukaryota</taxon>
        <taxon>Fungi</taxon>
        <taxon>Dikarya</taxon>
        <taxon>Ascomycota</taxon>
        <taxon>Pezizomycotina</taxon>
        <taxon>Sordariomycetes</taxon>
        <taxon>Hypocreomycetidae</taxon>
        <taxon>Hypocreales</taxon>
        <taxon>Nectriaceae</taxon>
        <taxon>Fusarium</taxon>
        <taxon>Fusarium fujikuroi species complex</taxon>
    </lineage>
</organism>
<dbReference type="SMART" id="SM00248">
    <property type="entry name" value="ANK"/>
    <property type="match status" value="8"/>
</dbReference>
<evidence type="ECO:0000313" key="6">
    <source>
        <dbReference type="Proteomes" id="UP000760494"/>
    </source>
</evidence>
<dbReference type="PROSITE" id="PS50297">
    <property type="entry name" value="ANK_REP_REGION"/>
    <property type="match status" value="6"/>
</dbReference>
<reference evidence="5" key="1">
    <citation type="submission" date="2019-05" db="EMBL/GenBank/DDBJ databases">
        <authorList>
            <person name="Piombo E."/>
        </authorList>
    </citation>
    <scope>NUCLEOTIDE SEQUENCE</scope>
    <source>
        <strain evidence="5">C2S</strain>
    </source>
</reference>
<feature type="repeat" description="ANK" evidence="3">
    <location>
        <begin position="1081"/>
        <end position="1113"/>
    </location>
</feature>
<dbReference type="Pfam" id="PF00023">
    <property type="entry name" value="Ank"/>
    <property type="match status" value="1"/>
</dbReference>
<dbReference type="SUPFAM" id="SSF48403">
    <property type="entry name" value="Ankyrin repeat"/>
    <property type="match status" value="1"/>
</dbReference>
<sequence>MAELALAIASVAGTVDVCIKLGKYLVQAYKDYGQVDRLAEEVSVRIQVCWIRIASQLEIIKELESGMTDDQRELQSHILRILQSKLEAATVVISKPDKHGISKRYRALHFLNLRESLERTVADLESWQKRFEPSWFQILKTGPASIDNVLKSVNQSNTQGREEPAREGLKFRESFNNSETVKLAEKVLENLEIQAIPYCEAEIAVKQKDNKYFIIDTVSRDTVALRDARELASRLRDSNPSTFGTLKCKGVVQLTREPSLKFIFGVPDGYSRVRNCRELLLSGIAPESLTTRLNIARQLVTAVYYVHLYEFVHKNITPETMLTLECRNRGNEQMLVCLVGFQLFRYADAPTNTSKTEKRSLLYQHPTRIDGKTVKFVMQHDIYSLGVCLLEIGLWRSLVEYDGASTRLSPVFTNAEGCLSELDPQVIKDQLILLSRTQLRISFGDPQDFDDQEEIEVGSRQSGVIRVLAVSTNANMDGSLSDLVNDYRLTTHYEDGHTIHFHRDPDTPPSSPYRKEYWEKVRTLGHGGQGDILLQTCTAGGRTITDRAVKRIRLDSEHSKRYYKLELESIVKFSHEKYSQYFVKSLGWYTRSNKLYIAMEFFPDGDLYAYIRDHQRLTEEECSHITSQVISGIAIMHEEGFAHRDVKPQNILIYKTATSLDPRSWWVKLADFGISKKLTTETFGTTLVPGTPLFMAPELLHPDSESISTRNYQIGDTWAIGVTAFFILTKTLPFKSQLAVLHYTGSSDELAGSLAQCQITGKAQDFVHKLLNPRPGERLEAAEARQHDWIRPWLPEVPRSGAHSSLSTTSSRRSSVEGCKCATREISTLASHTLSERWTGDLHNPGVSPNSLHEIQNVSDILVGVEKSELPIVKAESIIITRSLDTNMLQQLHQYIVVGNVDMVRTIVSLGVDVNSPDSDGQTPLHLSINNGHLGITRLLCEAGAVIEGRNPSGHTPLQSAAKNDHTEMAKLLLEMGADIEAVGPPPSSGTIQMGPAYDGLLHHNGVNAKETAMSGGTPLTIAAREGNMDTSSLLIGKGASLEALDYLMRTPLMVAVNGRHTDVAKGLLDAGADINASDRQGFTPLIIAAEHGNAETVRLLLRRRAHLHSKSLPARAALIEAAKRGHGAVVEVLLRWGATLETMDFSGETALVNAVRGNHKGVVALLLQRGANVKAVDRHRVACLKIAKDNCNLAIMCLLIEHGARESCL</sequence>
<dbReference type="InterPro" id="IPR008271">
    <property type="entry name" value="Ser/Thr_kinase_AS"/>
</dbReference>
<comment type="caution">
    <text evidence="5">The sequence shown here is derived from an EMBL/GenBank/DDBJ whole genome shotgun (WGS) entry which is preliminary data.</text>
</comment>
<feature type="repeat" description="ANK" evidence="3">
    <location>
        <begin position="1015"/>
        <end position="1047"/>
    </location>
</feature>
<evidence type="ECO:0000259" key="4">
    <source>
        <dbReference type="PROSITE" id="PS50011"/>
    </source>
</evidence>
<evidence type="ECO:0000256" key="3">
    <source>
        <dbReference type="PROSITE-ProRule" id="PRU00023"/>
    </source>
</evidence>
<dbReference type="CDD" id="cd14014">
    <property type="entry name" value="STKc_PknB_like"/>
    <property type="match status" value="1"/>
</dbReference>
<dbReference type="InterPro" id="IPR036770">
    <property type="entry name" value="Ankyrin_rpt-contain_sf"/>
</dbReference>
<dbReference type="Gene3D" id="1.25.40.20">
    <property type="entry name" value="Ankyrin repeat-containing domain"/>
    <property type="match status" value="2"/>
</dbReference>
<feature type="repeat" description="ANK" evidence="3">
    <location>
        <begin position="920"/>
        <end position="952"/>
    </location>
</feature>
<dbReference type="InterPro" id="IPR011009">
    <property type="entry name" value="Kinase-like_dom_sf"/>
</dbReference>
<proteinExistence type="predicted"/>
<protein>
    <recommendedName>
        <fullName evidence="4">Protein kinase domain-containing protein</fullName>
    </recommendedName>
</protein>
<evidence type="ECO:0000256" key="1">
    <source>
        <dbReference type="ARBA" id="ARBA00022737"/>
    </source>
</evidence>
<keyword evidence="1" id="KW-0677">Repeat</keyword>
<accession>A0A9Q9RZF1</accession>
<dbReference type="PROSITE" id="PS50011">
    <property type="entry name" value="PROTEIN_KINASE_DOM"/>
    <property type="match status" value="2"/>
</dbReference>
<feature type="repeat" description="ANK" evidence="3">
    <location>
        <begin position="1147"/>
        <end position="1179"/>
    </location>
</feature>
<keyword evidence="2 3" id="KW-0040">ANK repeat</keyword>
<feature type="domain" description="Protein kinase" evidence="4">
    <location>
        <begin position="135"/>
        <end position="455"/>
    </location>
</feature>
<name>A0A9Q9RZF1_FUSFU</name>